<keyword evidence="6" id="KW-1133">Transmembrane helix</keyword>
<gene>
    <name evidence="11" type="ORF">Pcinc_013598</name>
</gene>
<evidence type="ECO:0000256" key="7">
    <source>
        <dbReference type="ARBA" id="ARBA00023034"/>
    </source>
</evidence>
<dbReference type="GO" id="GO:0008146">
    <property type="term" value="F:sulfotransferase activity"/>
    <property type="evidence" value="ECO:0007669"/>
    <property type="project" value="InterPro"/>
</dbReference>
<keyword evidence="12" id="KW-1185">Reference proteome</keyword>
<evidence type="ECO:0000313" key="12">
    <source>
        <dbReference type="Proteomes" id="UP001286313"/>
    </source>
</evidence>
<evidence type="ECO:0000256" key="1">
    <source>
        <dbReference type="ARBA" id="ARBA00004323"/>
    </source>
</evidence>
<evidence type="ECO:0000256" key="2">
    <source>
        <dbReference type="ARBA" id="ARBA00010569"/>
    </source>
</evidence>
<organism evidence="11 12">
    <name type="scientific">Petrolisthes cinctipes</name>
    <name type="common">Flat porcelain crab</name>
    <dbReference type="NCBI Taxonomy" id="88211"/>
    <lineage>
        <taxon>Eukaryota</taxon>
        <taxon>Metazoa</taxon>
        <taxon>Ecdysozoa</taxon>
        <taxon>Arthropoda</taxon>
        <taxon>Crustacea</taxon>
        <taxon>Multicrustacea</taxon>
        <taxon>Malacostraca</taxon>
        <taxon>Eumalacostraca</taxon>
        <taxon>Eucarida</taxon>
        <taxon>Decapoda</taxon>
        <taxon>Pleocyemata</taxon>
        <taxon>Anomura</taxon>
        <taxon>Galatheoidea</taxon>
        <taxon>Porcellanidae</taxon>
        <taxon>Petrolisthes</taxon>
    </lineage>
</organism>
<keyword evidence="9" id="KW-0325">Glycoprotein</keyword>
<accession>A0AAE1KRH2</accession>
<keyword evidence="3" id="KW-0808">Transferase</keyword>
<evidence type="ECO:0000256" key="9">
    <source>
        <dbReference type="ARBA" id="ARBA00023180"/>
    </source>
</evidence>
<dbReference type="InterPro" id="IPR027417">
    <property type="entry name" value="P-loop_NTPase"/>
</dbReference>
<feature type="region of interest" description="Disordered" evidence="10">
    <location>
        <begin position="51"/>
        <end position="118"/>
    </location>
</feature>
<proteinExistence type="inferred from homology"/>
<dbReference type="PANTHER" id="PTHR12129">
    <property type="entry name" value="HEPARAN SULFATE 2-O-SULFOTRANSFERASE"/>
    <property type="match status" value="1"/>
</dbReference>
<feature type="region of interest" description="Disordered" evidence="10">
    <location>
        <begin position="133"/>
        <end position="195"/>
    </location>
</feature>
<dbReference type="AlphaFoldDB" id="A0AAE1KRH2"/>
<evidence type="ECO:0000256" key="4">
    <source>
        <dbReference type="ARBA" id="ARBA00022692"/>
    </source>
</evidence>
<dbReference type="Gene3D" id="3.40.50.300">
    <property type="entry name" value="P-loop containing nucleotide triphosphate hydrolases"/>
    <property type="match status" value="1"/>
</dbReference>
<dbReference type="Pfam" id="PF03567">
    <property type="entry name" value="Sulfotransfer_2"/>
    <property type="match status" value="1"/>
</dbReference>
<reference evidence="11" key="1">
    <citation type="submission" date="2023-10" db="EMBL/GenBank/DDBJ databases">
        <title>Genome assemblies of two species of porcelain crab, Petrolisthes cinctipes and Petrolisthes manimaculis (Anomura: Porcellanidae).</title>
        <authorList>
            <person name="Angst P."/>
        </authorList>
    </citation>
    <scope>NUCLEOTIDE SEQUENCE</scope>
    <source>
        <strain evidence="11">PB745_01</strain>
        <tissue evidence="11">Gill</tissue>
    </source>
</reference>
<dbReference type="EMBL" id="JAWQEG010001149">
    <property type="protein sequence ID" value="KAK3881994.1"/>
    <property type="molecule type" value="Genomic_DNA"/>
</dbReference>
<keyword evidence="5" id="KW-0735">Signal-anchor</keyword>
<comment type="similarity">
    <text evidence="2">Belongs to the sulfotransferase 3 family.</text>
</comment>
<dbReference type="Proteomes" id="UP001286313">
    <property type="component" value="Unassembled WGS sequence"/>
</dbReference>
<evidence type="ECO:0000256" key="6">
    <source>
        <dbReference type="ARBA" id="ARBA00022989"/>
    </source>
</evidence>
<feature type="compositionally biased region" description="Polar residues" evidence="10">
    <location>
        <begin position="109"/>
        <end position="118"/>
    </location>
</feature>
<evidence type="ECO:0000313" key="11">
    <source>
        <dbReference type="EMBL" id="KAK3881994.1"/>
    </source>
</evidence>
<keyword evidence="7" id="KW-0333">Golgi apparatus</keyword>
<feature type="compositionally biased region" description="Basic and acidic residues" evidence="10">
    <location>
        <begin position="166"/>
        <end position="187"/>
    </location>
</feature>
<sequence length="425" mass="49523">MGINFKVEVGINFNVELGINFNVELGINFKVEPRFSTITIFTTRAGHYSALSSSSSQQKPSHAHTPSRSDTHANTHVIKTIAAPDHPEKPDRREQLNPNIERKGRLDNNGKNTHLQSDNKYRTIWKVYGEDSNHGVINRDNQRQNKNDLGRYYDDDDDDGDEYGEYYEKTEYRTSENYDEQRPKYENEESGEYHTNYDANGYDASYDDGSTEGQYYNVTPDTAMMMYNRVPKCASSTIQTILRRLSRRLGFHHESSVVFDQRQLNEEEQLELLKNLTTLAAIATEDFSYDRHLYYTNFTLFGGPRPVYINFIRDPVERFISSYYYVRSEERITRLRSQGHHYISPPPNWTKRSVDECVLSKLPECTFSRGENRETMVTYFCGHHHFCRQAPKAEYSQISINKIASLTLLWGQERGEDIPLAMYYV</sequence>
<evidence type="ECO:0000256" key="5">
    <source>
        <dbReference type="ARBA" id="ARBA00022968"/>
    </source>
</evidence>
<dbReference type="InterPro" id="IPR005331">
    <property type="entry name" value="Sulfotransferase"/>
</dbReference>
<keyword evidence="8" id="KW-0472">Membrane</keyword>
<keyword evidence="4" id="KW-0812">Transmembrane</keyword>
<feature type="compositionally biased region" description="Acidic residues" evidence="10">
    <location>
        <begin position="154"/>
        <end position="165"/>
    </location>
</feature>
<feature type="compositionally biased region" description="Basic and acidic residues" evidence="10">
    <location>
        <begin position="140"/>
        <end position="153"/>
    </location>
</feature>
<dbReference type="PANTHER" id="PTHR12129:SF15">
    <property type="entry name" value="URONYL 2-SULFOTRANSFERASE"/>
    <property type="match status" value="1"/>
</dbReference>
<feature type="compositionally biased region" description="Basic and acidic residues" evidence="10">
    <location>
        <begin position="85"/>
        <end position="108"/>
    </location>
</feature>
<evidence type="ECO:0000256" key="10">
    <source>
        <dbReference type="SAM" id="MobiDB-lite"/>
    </source>
</evidence>
<dbReference type="GO" id="GO:0000139">
    <property type="term" value="C:Golgi membrane"/>
    <property type="evidence" value="ECO:0007669"/>
    <property type="project" value="UniProtKB-SubCell"/>
</dbReference>
<protein>
    <submittedName>
        <fullName evidence="11">Uncharacterized protein</fullName>
    </submittedName>
</protein>
<comment type="caution">
    <text evidence="11">The sequence shown here is derived from an EMBL/GenBank/DDBJ whole genome shotgun (WGS) entry which is preliminary data.</text>
</comment>
<name>A0AAE1KRH2_PETCI</name>
<comment type="subcellular location">
    <subcellularLocation>
        <location evidence="1">Golgi apparatus membrane</location>
        <topology evidence="1">Single-pass type II membrane protein</topology>
    </subcellularLocation>
</comment>
<dbReference type="InterPro" id="IPR007734">
    <property type="entry name" value="Heparan_SO4_2-O-STrfase"/>
</dbReference>
<evidence type="ECO:0000256" key="3">
    <source>
        <dbReference type="ARBA" id="ARBA00022679"/>
    </source>
</evidence>
<evidence type="ECO:0000256" key="8">
    <source>
        <dbReference type="ARBA" id="ARBA00023136"/>
    </source>
</evidence>
<dbReference type="SUPFAM" id="SSF52540">
    <property type="entry name" value="P-loop containing nucleoside triphosphate hydrolases"/>
    <property type="match status" value="1"/>
</dbReference>